<feature type="transmembrane region" description="Helical" evidence="7">
    <location>
        <begin position="318"/>
        <end position="339"/>
    </location>
</feature>
<evidence type="ECO:0000256" key="7">
    <source>
        <dbReference type="SAM" id="Phobius"/>
    </source>
</evidence>
<dbReference type="PANTHER" id="PTHR48022:SF2">
    <property type="entry name" value="PLASTIDIC GLUCOSE TRANSPORTER 4"/>
    <property type="match status" value="1"/>
</dbReference>
<dbReference type="InterPro" id="IPR020846">
    <property type="entry name" value="MFS_dom"/>
</dbReference>
<dbReference type="SUPFAM" id="SSF103473">
    <property type="entry name" value="MFS general substrate transporter"/>
    <property type="match status" value="1"/>
</dbReference>
<feature type="transmembrane region" description="Helical" evidence="7">
    <location>
        <begin position="253"/>
        <end position="277"/>
    </location>
</feature>
<dbReference type="OrthoDB" id="6612291at2759"/>
<organism evidence="9 10">
    <name type="scientific">Ceratodon purpureus</name>
    <name type="common">Fire moss</name>
    <name type="synonym">Dicranum purpureum</name>
    <dbReference type="NCBI Taxonomy" id="3225"/>
    <lineage>
        <taxon>Eukaryota</taxon>
        <taxon>Viridiplantae</taxon>
        <taxon>Streptophyta</taxon>
        <taxon>Embryophyta</taxon>
        <taxon>Bryophyta</taxon>
        <taxon>Bryophytina</taxon>
        <taxon>Bryopsida</taxon>
        <taxon>Dicranidae</taxon>
        <taxon>Pseudoditrichales</taxon>
        <taxon>Ditrichaceae</taxon>
        <taxon>Ceratodon</taxon>
    </lineage>
</organism>
<dbReference type="Gene3D" id="1.20.1250.20">
    <property type="entry name" value="MFS general substrate transporter like domains"/>
    <property type="match status" value="1"/>
</dbReference>
<dbReference type="Pfam" id="PF00083">
    <property type="entry name" value="Sugar_tr"/>
    <property type="match status" value="1"/>
</dbReference>
<proteinExistence type="inferred from homology"/>
<feature type="transmembrane region" description="Helical" evidence="7">
    <location>
        <begin position="411"/>
        <end position="432"/>
    </location>
</feature>
<feature type="transmembrane region" description="Helical" evidence="7">
    <location>
        <begin position="385"/>
        <end position="405"/>
    </location>
</feature>
<evidence type="ECO:0000256" key="6">
    <source>
        <dbReference type="RuleBase" id="RU003346"/>
    </source>
</evidence>
<feature type="transmembrane region" description="Helical" evidence="7">
    <location>
        <begin position="110"/>
        <end position="129"/>
    </location>
</feature>
<dbReference type="EMBL" id="CM026429">
    <property type="protein sequence ID" value="KAG0565315.1"/>
    <property type="molecule type" value="Genomic_DNA"/>
</dbReference>
<keyword evidence="4 7" id="KW-1133">Transmembrane helix</keyword>
<feature type="transmembrane region" description="Helical" evidence="7">
    <location>
        <begin position="12"/>
        <end position="30"/>
    </location>
</feature>
<evidence type="ECO:0000256" key="4">
    <source>
        <dbReference type="ARBA" id="ARBA00022989"/>
    </source>
</evidence>
<comment type="subcellular location">
    <subcellularLocation>
        <location evidence="1">Membrane</location>
        <topology evidence="1">Multi-pass membrane protein</topology>
    </subcellularLocation>
</comment>
<dbReference type="InterPro" id="IPR005829">
    <property type="entry name" value="Sugar_transporter_CS"/>
</dbReference>
<accession>A0A8T0H3I1</accession>
<comment type="similarity">
    <text evidence="2 6">Belongs to the major facilitator superfamily. Sugar transporter (TC 2.A.1.1) family.</text>
</comment>
<dbReference type="PANTHER" id="PTHR48022">
    <property type="entry name" value="PLASTIDIC GLUCOSE TRANSPORTER 4"/>
    <property type="match status" value="1"/>
</dbReference>
<feature type="transmembrane region" description="Helical" evidence="7">
    <location>
        <begin position="289"/>
        <end position="306"/>
    </location>
</feature>
<evidence type="ECO:0000313" key="10">
    <source>
        <dbReference type="Proteomes" id="UP000822688"/>
    </source>
</evidence>
<reference evidence="9" key="1">
    <citation type="submission" date="2020-06" db="EMBL/GenBank/DDBJ databases">
        <title>WGS assembly of Ceratodon purpureus strain R40.</title>
        <authorList>
            <person name="Carey S.B."/>
            <person name="Jenkins J."/>
            <person name="Shu S."/>
            <person name="Lovell J.T."/>
            <person name="Sreedasyam A."/>
            <person name="Maumus F."/>
            <person name="Tiley G.P."/>
            <person name="Fernandez-Pozo N."/>
            <person name="Barry K."/>
            <person name="Chen C."/>
            <person name="Wang M."/>
            <person name="Lipzen A."/>
            <person name="Daum C."/>
            <person name="Saski C.A."/>
            <person name="Payton A.C."/>
            <person name="Mcbreen J.C."/>
            <person name="Conrad R.E."/>
            <person name="Kollar L.M."/>
            <person name="Olsson S."/>
            <person name="Huttunen S."/>
            <person name="Landis J.B."/>
            <person name="Wickett N.J."/>
            <person name="Johnson M.G."/>
            <person name="Rensing S.A."/>
            <person name="Grimwood J."/>
            <person name="Schmutz J."/>
            <person name="Mcdaniel S.F."/>
        </authorList>
    </citation>
    <scope>NUCLEOTIDE SEQUENCE</scope>
    <source>
        <strain evidence="9">R40</strain>
    </source>
</reference>
<feature type="transmembrane region" description="Helical" evidence="7">
    <location>
        <begin position="86"/>
        <end position="104"/>
    </location>
</feature>
<name>A0A8T0H3I1_CERPU</name>
<feature type="transmembrane region" description="Helical" evidence="7">
    <location>
        <begin position="345"/>
        <end position="373"/>
    </location>
</feature>
<feature type="transmembrane region" description="Helical" evidence="7">
    <location>
        <begin position="169"/>
        <end position="189"/>
    </location>
</feature>
<dbReference type="NCBIfam" id="TIGR00879">
    <property type="entry name" value="SP"/>
    <property type="match status" value="1"/>
</dbReference>
<evidence type="ECO:0000256" key="5">
    <source>
        <dbReference type="ARBA" id="ARBA00023136"/>
    </source>
</evidence>
<protein>
    <recommendedName>
        <fullName evidence="8">Major facilitator superfamily (MFS) profile domain-containing protein</fullName>
    </recommendedName>
</protein>
<feature type="transmembrane region" description="Helical" evidence="7">
    <location>
        <begin position="141"/>
        <end position="163"/>
    </location>
</feature>
<dbReference type="AlphaFoldDB" id="A0A8T0H3I1"/>
<dbReference type="InterPro" id="IPR036259">
    <property type="entry name" value="MFS_trans_sf"/>
</dbReference>
<keyword evidence="3 7" id="KW-0812">Transmembrane</keyword>
<feature type="transmembrane region" description="Helical" evidence="7">
    <location>
        <begin position="50"/>
        <end position="74"/>
    </location>
</feature>
<evidence type="ECO:0000256" key="3">
    <source>
        <dbReference type="ARBA" id="ARBA00022692"/>
    </source>
</evidence>
<keyword evidence="5 7" id="KW-0472">Membrane</keyword>
<dbReference type="InterPro" id="IPR050360">
    <property type="entry name" value="MFS_Sugar_Transporters"/>
</dbReference>
<feature type="domain" description="Major facilitator superfamily (MFS) profile" evidence="8">
    <location>
        <begin position="15"/>
        <end position="439"/>
    </location>
</feature>
<sequence length="464" mass="48924">MRKPWSSSGDAVLPYVGTACLASLLFGYHLGVINGSLEHIAAGLGFAGDAILQGWVVSSTLAGAAAGSFTGGALADKIGRRRTFQLNAVPLFLGPLLSSCSGGFESMVLGRILAGLGIGISSAVAPLYISEIAPTEDRGALGSLNQLGINIGILLALVAGLPLADSPNWWRAMFLLATIPAVFLFVGMFKCPESPRWLVKQGRLAEAEMASRLLWGKTNKFEETIGDLKSDGSEAVEQDASWGELFSKRYWKVVSVGASLFLIQQFSGINAVVFFSTAVFRGAGIKSDVAASALVGLANVIGSIVASSQMDKQGRKYLLITSFTGMAISMLILALSLAWRALQNFSAVLAVLATVSYMLAFSYGAGPVPALLLAEMFASQIRAKAMALSLGVHWVCNFIIGLLFLSVVEKVGVSVVYLGFGSVCLGGAFYVLNNVVETKGRSLEEIERELSPVVYDDAAAFAHL</sequence>
<evidence type="ECO:0000256" key="1">
    <source>
        <dbReference type="ARBA" id="ARBA00004141"/>
    </source>
</evidence>
<dbReference type="Proteomes" id="UP000822688">
    <property type="component" value="Chromosome 8"/>
</dbReference>
<dbReference type="PROSITE" id="PS00216">
    <property type="entry name" value="SUGAR_TRANSPORT_1"/>
    <property type="match status" value="1"/>
</dbReference>
<comment type="caution">
    <text evidence="9">The sequence shown here is derived from an EMBL/GenBank/DDBJ whole genome shotgun (WGS) entry which is preliminary data.</text>
</comment>
<dbReference type="PRINTS" id="PR00171">
    <property type="entry name" value="SUGRTRNSPORT"/>
</dbReference>
<dbReference type="CDD" id="cd17315">
    <property type="entry name" value="MFS_GLUT_like"/>
    <property type="match status" value="1"/>
</dbReference>
<dbReference type="GO" id="GO:0005351">
    <property type="term" value="F:carbohydrate:proton symporter activity"/>
    <property type="evidence" value="ECO:0007669"/>
    <property type="project" value="TreeGrafter"/>
</dbReference>
<dbReference type="InterPro" id="IPR005828">
    <property type="entry name" value="MFS_sugar_transport-like"/>
</dbReference>
<keyword evidence="10" id="KW-1185">Reference proteome</keyword>
<dbReference type="GO" id="GO:0016020">
    <property type="term" value="C:membrane"/>
    <property type="evidence" value="ECO:0007669"/>
    <property type="project" value="UniProtKB-SubCell"/>
</dbReference>
<dbReference type="PROSITE" id="PS00217">
    <property type="entry name" value="SUGAR_TRANSPORT_2"/>
    <property type="match status" value="1"/>
</dbReference>
<evidence type="ECO:0000259" key="8">
    <source>
        <dbReference type="PROSITE" id="PS50850"/>
    </source>
</evidence>
<keyword evidence="6" id="KW-0813">Transport</keyword>
<dbReference type="InterPro" id="IPR003663">
    <property type="entry name" value="Sugar/inositol_transpt"/>
</dbReference>
<gene>
    <name evidence="9" type="ORF">KC19_8G181100</name>
</gene>
<evidence type="ECO:0000313" key="9">
    <source>
        <dbReference type="EMBL" id="KAG0565315.1"/>
    </source>
</evidence>
<evidence type="ECO:0000256" key="2">
    <source>
        <dbReference type="ARBA" id="ARBA00010992"/>
    </source>
</evidence>
<dbReference type="FunFam" id="1.20.1250.20:FF:000152">
    <property type="entry name" value="Plastidic glucose transporter 4"/>
    <property type="match status" value="1"/>
</dbReference>
<dbReference type="PROSITE" id="PS50850">
    <property type="entry name" value="MFS"/>
    <property type="match status" value="1"/>
</dbReference>